<feature type="transmembrane region" description="Helical" evidence="1">
    <location>
        <begin position="57"/>
        <end position="76"/>
    </location>
</feature>
<protein>
    <recommendedName>
        <fullName evidence="2">Transposase IS200-like domain-containing protein</fullName>
    </recommendedName>
</protein>
<dbReference type="GO" id="GO:0003677">
    <property type="term" value="F:DNA binding"/>
    <property type="evidence" value="ECO:0007669"/>
    <property type="project" value="InterPro"/>
</dbReference>
<proteinExistence type="predicted"/>
<keyword evidence="1" id="KW-0812">Transmembrane</keyword>
<feature type="domain" description="Transposase IS200-like" evidence="2">
    <location>
        <begin position="25"/>
        <end position="84"/>
    </location>
</feature>
<accession>A0A644SZW7</accession>
<dbReference type="InterPro" id="IPR002686">
    <property type="entry name" value="Transposase_17"/>
</dbReference>
<evidence type="ECO:0000313" key="3">
    <source>
        <dbReference type="EMBL" id="MPL60134.1"/>
    </source>
</evidence>
<comment type="caution">
    <text evidence="3">The sequence shown here is derived from an EMBL/GenBank/DDBJ whole genome shotgun (WGS) entry which is preliminary data.</text>
</comment>
<dbReference type="InterPro" id="IPR036515">
    <property type="entry name" value="Transposase_17_sf"/>
</dbReference>
<keyword evidence="1" id="KW-1133">Transmembrane helix</keyword>
<dbReference type="Gene3D" id="3.30.70.1290">
    <property type="entry name" value="Transposase IS200-like"/>
    <property type="match status" value="1"/>
</dbReference>
<dbReference type="SUPFAM" id="SSF143422">
    <property type="entry name" value="Transposase IS200-like"/>
    <property type="match status" value="1"/>
</dbReference>
<dbReference type="GO" id="GO:0006313">
    <property type="term" value="P:DNA transposition"/>
    <property type="evidence" value="ECO:0007669"/>
    <property type="project" value="InterPro"/>
</dbReference>
<organism evidence="3">
    <name type="scientific">bioreactor metagenome</name>
    <dbReference type="NCBI Taxonomy" id="1076179"/>
    <lineage>
        <taxon>unclassified sequences</taxon>
        <taxon>metagenomes</taxon>
        <taxon>ecological metagenomes</taxon>
    </lineage>
</organism>
<sequence length="92" mass="10487">MILKRNVRLLLEKLNKKLLRSLEVHIHMLLAIPQEVSVSSFIGHLKGKNSLILYKQSAILNLNITVVSFCFACFYIDTVGKDSTKIQDCIKK</sequence>
<keyword evidence="1" id="KW-0472">Membrane</keyword>
<evidence type="ECO:0000256" key="1">
    <source>
        <dbReference type="SAM" id="Phobius"/>
    </source>
</evidence>
<evidence type="ECO:0000259" key="2">
    <source>
        <dbReference type="Pfam" id="PF01797"/>
    </source>
</evidence>
<reference evidence="3" key="1">
    <citation type="submission" date="2019-08" db="EMBL/GenBank/DDBJ databases">
        <authorList>
            <person name="Kucharzyk K."/>
            <person name="Murdoch R.W."/>
            <person name="Higgins S."/>
            <person name="Loffler F."/>
        </authorList>
    </citation>
    <scope>NUCLEOTIDE SEQUENCE</scope>
</reference>
<dbReference type="GO" id="GO:0004803">
    <property type="term" value="F:transposase activity"/>
    <property type="evidence" value="ECO:0007669"/>
    <property type="project" value="InterPro"/>
</dbReference>
<name>A0A644SZW7_9ZZZZ</name>
<dbReference type="EMBL" id="VSSQ01000011">
    <property type="protein sequence ID" value="MPL60134.1"/>
    <property type="molecule type" value="Genomic_DNA"/>
</dbReference>
<dbReference type="Pfam" id="PF01797">
    <property type="entry name" value="Y1_Tnp"/>
    <property type="match status" value="1"/>
</dbReference>
<dbReference type="AlphaFoldDB" id="A0A644SZW7"/>
<gene>
    <name evidence="3" type="ORF">SDC9_05690</name>
</gene>